<dbReference type="RefSeq" id="WP_048039030.1">
    <property type="nucleotide sequence ID" value="NZ_JJPR01000043.1"/>
</dbReference>
<evidence type="ECO:0000313" key="8">
    <source>
        <dbReference type="Proteomes" id="UP000034387"/>
    </source>
</evidence>
<dbReference type="AlphaFoldDB" id="A0A0F8IHB2"/>
<dbReference type="Proteomes" id="UP000034950">
    <property type="component" value="Unassembled WGS sequence"/>
</dbReference>
<evidence type="ECO:0000313" key="9">
    <source>
        <dbReference type="Proteomes" id="UP000034409"/>
    </source>
</evidence>
<dbReference type="EMBL" id="JJPR01000043">
    <property type="protein sequence ID" value="KKG88765.1"/>
    <property type="molecule type" value="Genomic_DNA"/>
</dbReference>
<protein>
    <recommendedName>
        <fullName evidence="4">Type I restriction modification DNA specificity domain-containing protein</fullName>
    </recommendedName>
</protein>
<sequence length="375" mass="41911">MNSWKTVKLREVATIDRSSIQPEQIKSGTIYVGLEHIESGGSFVGIEHVDAGVLSSTKFQFTEHHVLYGKLRPYLAKIACPEFSGICSTDILPILPGPEIEQRYLSHFLRQPSMIDYASSLAVGANLPRLSPSVLEEFLIPLPSLEEQKRIADILDCAEALRAKRRTTFDQLDELKKAIFIDMFGDPFTQNDNIIRLSDVADIFMGQSPSGSSYNSEGIGTPLLNGPTEFGELCPTEKQWTTKPTRLCEVGDILFCVRGATAGRLNRADKVYCLGRGLAAIRPRIGTAVNANFLFTMLDHYYEYFQTKGVGSTFINISRKELEDLPIPKVHNDKANIFSQRVEIIDKLKANHRSSLAELDDLFASLQYRAFRGEL</sequence>
<evidence type="ECO:0000256" key="2">
    <source>
        <dbReference type="ARBA" id="ARBA00022747"/>
    </source>
</evidence>
<dbReference type="InterPro" id="IPR044946">
    <property type="entry name" value="Restrct_endonuc_typeI_TRD_sf"/>
</dbReference>
<dbReference type="GO" id="GO:0003677">
    <property type="term" value="F:DNA binding"/>
    <property type="evidence" value="ECO:0007669"/>
    <property type="project" value="UniProtKB-KW"/>
</dbReference>
<dbReference type="Proteomes" id="UP000034409">
    <property type="component" value="Unassembled WGS sequence"/>
</dbReference>
<reference evidence="8 9" key="1">
    <citation type="journal article" date="2015" name="ISME J.">
        <title>Genomic and phenotypic differentiation among Methanosarcina mazei populations from Columbia River sediment.</title>
        <authorList>
            <person name="Youngblut N.D."/>
            <person name="Wirth J.S."/>
            <person name="Henriksen J.R."/>
            <person name="Smith M."/>
            <person name="Simon H."/>
            <person name="Metcalf W.W."/>
            <person name="Whitaker R.J."/>
        </authorList>
    </citation>
    <scope>NUCLEOTIDE SEQUENCE [LARGE SCALE GENOMIC DNA]</scope>
    <source>
        <strain evidence="5 10">3.H.A.2.6</strain>
        <strain evidence="6 9">3.H.A.2.8</strain>
        <strain evidence="7 8">3.H.M.2.7</strain>
    </source>
</reference>
<accession>A0A0F8IHB2</accession>
<dbReference type="SUPFAM" id="SSF116734">
    <property type="entry name" value="DNA methylase specificity domain"/>
    <property type="match status" value="2"/>
</dbReference>
<evidence type="ECO:0000259" key="4">
    <source>
        <dbReference type="Pfam" id="PF01420"/>
    </source>
</evidence>
<evidence type="ECO:0000313" key="10">
    <source>
        <dbReference type="Proteomes" id="UP000034950"/>
    </source>
</evidence>
<evidence type="ECO:0000313" key="7">
    <source>
        <dbReference type="EMBL" id="KKH10753.1"/>
    </source>
</evidence>
<comment type="similarity">
    <text evidence="1">Belongs to the type-I restriction system S methylase family.</text>
</comment>
<evidence type="ECO:0000313" key="6">
    <source>
        <dbReference type="EMBL" id="KKG89047.1"/>
    </source>
</evidence>
<dbReference type="PANTHER" id="PTHR30408">
    <property type="entry name" value="TYPE-1 RESTRICTION ENZYME ECOKI SPECIFICITY PROTEIN"/>
    <property type="match status" value="1"/>
</dbReference>
<gene>
    <name evidence="7" type="ORF">DU42_14930</name>
    <name evidence="5" type="ORF">DU57_14000</name>
    <name evidence="6" type="ORF">DU59_13310</name>
</gene>
<dbReference type="InterPro" id="IPR000055">
    <property type="entry name" value="Restrct_endonuc_typeI_TRD"/>
</dbReference>
<evidence type="ECO:0000256" key="1">
    <source>
        <dbReference type="ARBA" id="ARBA00010923"/>
    </source>
</evidence>
<dbReference type="Proteomes" id="UP000034387">
    <property type="component" value="Unassembled WGS sequence"/>
</dbReference>
<dbReference type="GO" id="GO:0009307">
    <property type="term" value="P:DNA restriction-modification system"/>
    <property type="evidence" value="ECO:0007669"/>
    <property type="project" value="UniProtKB-KW"/>
</dbReference>
<evidence type="ECO:0000256" key="3">
    <source>
        <dbReference type="ARBA" id="ARBA00023125"/>
    </source>
</evidence>
<keyword evidence="2" id="KW-0680">Restriction system</keyword>
<keyword evidence="3" id="KW-0238">DNA-binding</keyword>
<dbReference type="CDD" id="cd17496">
    <property type="entry name" value="RMtype1_S_BliBORF2384P-TRD1-CR1_like"/>
    <property type="match status" value="1"/>
</dbReference>
<feature type="domain" description="Type I restriction modification DNA specificity" evidence="4">
    <location>
        <begin position="194"/>
        <end position="332"/>
    </location>
</feature>
<comment type="caution">
    <text evidence="6">The sequence shown here is derived from an EMBL/GenBank/DDBJ whole genome shotgun (WGS) entry which is preliminary data.</text>
</comment>
<proteinExistence type="inferred from homology"/>
<organism evidence="6 9">
    <name type="scientific">Methanosarcina mazei</name>
    <name type="common">Methanosarcina frisia</name>
    <dbReference type="NCBI Taxonomy" id="2209"/>
    <lineage>
        <taxon>Archaea</taxon>
        <taxon>Methanobacteriati</taxon>
        <taxon>Methanobacteriota</taxon>
        <taxon>Stenosarchaea group</taxon>
        <taxon>Methanomicrobia</taxon>
        <taxon>Methanosarcinales</taxon>
        <taxon>Methanosarcinaceae</taxon>
        <taxon>Methanosarcina</taxon>
    </lineage>
</organism>
<dbReference type="EMBL" id="JJPS01000130">
    <property type="protein sequence ID" value="KKG89047.1"/>
    <property type="molecule type" value="Genomic_DNA"/>
</dbReference>
<dbReference type="PATRIC" id="fig|2209.44.peg.3055"/>
<dbReference type="PANTHER" id="PTHR30408:SF12">
    <property type="entry name" value="TYPE I RESTRICTION ENZYME MJAVIII SPECIFICITY SUBUNIT"/>
    <property type="match status" value="1"/>
</dbReference>
<evidence type="ECO:0000313" key="5">
    <source>
        <dbReference type="EMBL" id="KKG88765.1"/>
    </source>
</evidence>
<feature type="domain" description="Type I restriction modification DNA specificity" evidence="4">
    <location>
        <begin position="3"/>
        <end position="156"/>
    </location>
</feature>
<dbReference type="Gene3D" id="3.90.220.20">
    <property type="entry name" value="DNA methylase specificity domains"/>
    <property type="match status" value="2"/>
</dbReference>
<dbReference type="InterPro" id="IPR052021">
    <property type="entry name" value="Type-I_RS_S_subunit"/>
</dbReference>
<name>A0A0F8IHB2_METMZ</name>
<dbReference type="EMBL" id="JJPX01000073">
    <property type="protein sequence ID" value="KKH10753.1"/>
    <property type="molecule type" value="Genomic_DNA"/>
</dbReference>
<dbReference type="Pfam" id="PF01420">
    <property type="entry name" value="Methylase_S"/>
    <property type="match status" value="2"/>
</dbReference>